<comment type="caution">
    <text evidence="1">The sequence shown here is derived from an EMBL/GenBank/DDBJ whole genome shotgun (WGS) entry which is preliminary data.</text>
</comment>
<gene>
    <name evidence="1" type="ORF">WN944_026904</name>
</gene>
<dbReference type="AlphaFoldDB" id="A0AAP0LHH2"/>
<accession>A0AAP0LHH2</accession>
<name>A0AAP0LHH2_9ROSI</name>
<sequence>MSVSNLKALLNLIDFTVSEFLSFVAPEFPSSHARLTVSPSALTEIYLTISPSAHPLAFSCHGSLFVLCPLAFSRSGSLAVGFSICSLSLLCPLCSLAVDSPSVLTVDCISRLASPLLSQLQWSLAAVVDL</sequence>
<evidence type="ECO:0000313" key="1">
    <source>
        <dbReference type="EMBL" id="KAK9174900.1"/>
    </source>
</evidence>
<dbReference type="Proteomes" id="UP001428341">
    <property type="component" value="Unassembled WGS sequence"/>
</dbReference>
<keyword evidence="2" id="KW-1185">Reference proteome</keyword>
<dbReference type="EMBL" id="JBCGBO010000025">
    <property type="protein sequence ID" value="KAK9174900.1"/>
    <property type="molecule type" value="Genomic_DNA"/>
</dbReference>
<protein>
    <submittedName>
        <fullName evidence="1">Uncharacterized protein</fullName>
    </submittedName>
</protein>
<evidence type="ECO:0000313" key="2">
    <source>
        <dbReference type="Proteomes" id="UP001428341"/>
    </source>
</evidence>
<organism evidence="1 2">
    <name type="scientific">Citrus x changshan-huyou</name>
    <dbReference type="NCBI Taxonomy" id="2935761"/>
    <lineage>
        <taxon>Eukaryota</taxon>
        <taxon>Viridiplantae</taxon>
        <taxon>Streptophyta</taxon>
        <taxon>Embryophyta</taxon>
        <taxon>Tracheophyta</taxon>
        <taxon>Spermatophyta</taxon>
        <taxon>Magnoliopsida</taxon>
        <taxon>eudicotyledons</taxon>
        <taxon>Gunneridae</taxon>
        <taxon>Pentapetalae</taxon>
        <taxon>rosids</taxon>
        <taxon>malvids</taxon>
        <taxon>Sapindales</taxon>
        <taxon>Rutaceae</taxon>
        <taxon>Aurantioideae</taxon>
        <taxon>Citrus</taxon>
    </lineage>
</organism>
<proteinExistence type="predicted"/>
<reference evidence="1 2" key="1">
    <citation type="submission" date="2024-05" db="EMBL/GenBank/DDBJ databases">
        <title>Haplotype-resolved chromosome-level genome assembly of Huyou (Citrus changshanensis).</title>
        <authorList>
            <person name="Miao C."/>
            <person name="Chen W."/>
            <person name="Wu Y."/>
            <person name="Wang L."/>
            <person name="Zhao S."/>
            <person name="Grierson D."/>
            <person name="Xu C."/>
            <person name="Chen K."/>
        </authorList>
    </citation>
    <scope>NUCLEOTIDE SEQUENCE [LARGE SCALE GENOMIC DNA]</scope>
    <source>
        <strain evidence="1">01-14</strain>
        <tissue evidence="1">Leaf</tissue>
    </source>
</reference>